<protein>
    <submittedName>
        <fullName evidence="2">Uncharacterized protein</fullName>
    </submittedName>
</protein>
<evidence type="ECO:0000256" key="1">
    <source>
        <dbReference type="SAM" id="MobiDB-lite"/>
    </source>
</evidence>
<accession>A0AA40HHM8</accession>
<comment type="caution">
    <text evidence="2">The sequence shown here is derived from an EMBL/GenBank/DDBJ whole genome shotgun (WGS) entry which is preliminary data.</text>
</comment>
<dbReference type="Proteomes" id="UP001177744">
    <property type="component" value="Unassembled WGS sequence"/>
</dbReference>
<name>A0AA40HHM8_CNENI</name>
<proteinExistence type="predicted"/>
<feature type="region of interest" description="Disordered" evidence="1">
    <location>
        <begin position="382"/>
        <end position="402"/>
    </location>
</feature>
<reference evidence="2" key="1">
    <citation type="submission" date="2023-06" db="EMBL/GenBank/DDBJ databases">
        <title>Reference genome for the Northern bat (Eptesicus nilssonii), a most northern bat species.</title>
        <authorList>
            <person name="Laine V.N."/>
            <person name="Pulliainen A.T."/>
            <person name="Lilley T.M."/>
        </authorList>
    </citation>
    <scope>NUCLEOTIDE SEQUENCE</scope>
    <source>
        <strain evidence="2">BLF_Eptnil</strain>
        <tissue evidence="2">Kidney</tissue>
    </source>
</reference>
<organism evidence="2 3">
    <name type="scientific">Cnephaeus nilssonii</name>
    <name type="common">Northern bat</name>
    <name type="synonym">Eptesicus nilssonii</name>
    <dbReference type="NCBI Taxonomy" id="3371016"/>
    <lineage>
        <taxon>Eukaryota</taxon>
        <taxon>Metazoa</taxon>
        <taxon>Chordata</taxon>
        <taxon>Craniata</taxon>
        <taxon>Vertebrata</taxon>
        <taxon>Euteleostomi</taxon>
        <taxon>Mammalia</taxon>
        <taxon>Eutheria</taxon>
        <taxon>Laurasiatheria</taxon>
        <taxon>Chiroptera</taxon>
        <taxon>Yangochiroptera</taxon>
        <taxon>Vespertilionidae</taxon>
        <taxon>Cnephaeus</taxon>
    </lineage>
</organism>
<gene>
    <name evidence="2" type="ORF">QTO34_009296</name>
</gene>
<dbReference type="EMBL" id="JAULJE010000020">
    <property type="protein sequence ID" value="KAK1331343.1"/>
    <property type="molecule type" value="Genomic_DNA"/>
</dbReference>
<sequence length="598" mass="64624">MKPDDNTLAGDGPLEQCGAGLQNGPQVWVFGFGGEAHGIQAFTPARVCRLCCRLWPESAFFVFAAGSRQSLPSSSSLQALARVCCLCLSCRLQLKSAIFAADSGWSLTSSSLLKSAIFVFAANSGVCSLRPHCSRSAAPVDPFTPRPPTVALPLIAGVLPRQPLSVWSSWGLGVRLHVEAVHGRPRVLEDALPPLREARSVGQSQAPRPIGGRSEPLSLPGLLGQVAGPGQVRRVNALGERERLRLTVHAQPAVVPAEAAVVLVLGRLPLSQEAQRRRPRARSHLGVVLGPEAREGQAVEELGTRVVWVRARNLAWGSWSGPVEDFMSCTCRTSGALPLRPLRACWAMSCEDRGSAAQPEARLTAGECSGSGGSLFRLHRSTKEQQAGTNGQENDEEAGKEKMKLRPESAIFVFAADSGVCSLVFALLRANLRRKQASDGSCPAAQGQPEVQASLRWWLPSQRPWRRQASDVSCPAAQGHPRLRQPQTELRLERRPAFVATGNSPAPVASGLSNCQSPRGFSTLPAFRWFWTPNPEQGPISQFCEPERGKEAANEKFGGSRGCLIRFKERSYLHNIKVHGEGAKCGYRSFSKLSRRSS</sequence>
<keyword evidence="3" id="KW-1185">Reference proteome</keyword>
<dbReference type="AlphaFoldDB" id="A0AA40HHM8"/>
<evidence type="ECO:0000313" key="2">
    <source>
        <dbReference type="EMBL" id="KAK1331343.1"/>
    </source>
</evidence>
<evidence type="ECO:0000313" key="3">
    <source>
        <dbReference type="Proteomes" id="UP001177744"/>
    </source>
</evidence>